<gene>
    <name evidence="3" type="ORF">METZ01_LOCUS464717</name>
</gene>
<sequence length="111" mass="12427">MDRRYSRRRQPEPLAGRRYHGPMSPQRLLLAVGLPAGLLVALLLPPWTGYDEFSHYSRAVDIASGSLIPEESTRGTGSLIPAAYVEGTDLVILNYRAGRNPINWDHVRDLM</sequence>
<keyword evidence="2" id="KW-0812">Transmembrane</keyword>
<dbReference type="AlphaFoldDB" id="A0A383AWB0"/>
<evidence type="ECO:0000313" key="3">
    <source>
        <dbReference type="EMBL" id="SVE11863.1"/>
    </source>
</evidence>
<feature type="region of interest" description="Disordered" evidence="1">
    <location>
        <begin position="1"/>
        <end position="21"/>
    </location>
</feature>
<accession>A0A383AWB0</accession>
<proteinExistence type="predicted"/>
<feature type="non-terminal residue" evidence="3">
    <location>
        <position position="111"/>
    </location>
</feature>
<reference evidence="3" key="1">
    <citation type="submission" date="2018-05" db="EMBL/GenBank/DDBJ databases">
        <authorList>
            <person name="Lanie J.A."/>
            <person name="Ng W.-L."/>
            <person name="Kazmierczak K.M."/>
            <person name="Andrzejewski T.M."/>
            <person name="Davidsen T.M."/>
            <person name="Wayne K.J."/>
            <person name="Tettelin H."/>
            <person name="Glass J.I."/>
            <person name="Rusch D."/>
            <person name="Podicherti R."/>
            <person name="Tsui H.-C.T."/>
            <person name="Winkler M.E."/>
        </authorList>
    </citation>
    <scope>NUCLEOTIDE SEQUENCE</scope>
</reference>
<evidence type="ECO:0000256" key="2">
    <source>
        <dbReference type="SAM" id="Phobius"/>
    </source>
</evidence>
<name>A0A383AWB0_9ZZZZ</name>
<organism evidence="3">
    <name type="scientific">marine metagenome</name>
    <dbReference type="NCBI Taxonomy" id="408172"/>
    <lineage>
        <taxon>unclassified sequences</taxon>
        <taxon>metagenomes</taxon>
        <taxon>ecological metagenomes</taxon>
    </lineage>
</organism>
<keyword evidence="2" id="KW-1133">Transmembrane helix</keyword>
<protein>
    <submittedName>
        <fullName evidence="3">Uncharacterized protein</fullName>
    </submittedName>
</protein>
<keyword evidence="2" id="KW-0472">Membrane</keyword>
<feature type="transmembrane region" description="Helical" evidence="2">
    <location>
        <begin position="28"/>
        <end position="47"/>
    </location>
</feature>
<evidence type="ECO:0000256" key="1">
    <source>
        <dbReference type="SAM" id="MobiDB-lite"/>
    </source>
</evidence>
<dbReference type="EMBL" id="UINC01195343">
    <property type="protein sequence ID" value="SVE11863.1"/>
    <property type="molecule type" value="Genomic_DNA"/>
</dbReference>